<keyword evidence="11" id="KW-0472">Membrane</keyword>
<evidence type="ECO:0000256" key="13">
    <source>
        <dbReference type="ARBA" id="ARBA00038302"/>
    </source>
</evidence>
<keyword evidence="10" id="KW-0443">Lipid metabolism</keyword>
<dbReference type="GO" id="GO:0019752">
    <property type="term" value="P:carboxylic acid metabolic process"/>
    <property type="evidence" value="ECO:0007669"/>
    <property type="project" value="InterPro"/>
</dbReference>
<accession>A0A7E5A038</accession>
<protein>
    <recommendedName>
        <fullName evidence="14">sphinganine-1-phosphate aldolase</fullName>
        <ecNumber evidence="14">4.1.2.27</ecNumber>
    </recommendedName>
    <alternativeName>
        <fullName evidence="15">Sphingosine-1-phosphate aldolase</fullName>
    </alternativeName>
</protein>
<sequence>MPLDKETAIAHITYGWEELNNRVAEYPPWVLIGGTAVTIYTYIKLRKLLNRNDRPLHSRFLGYLISWARMLPAVEKQIQKELAGISTDIVHSIHKYDKERKFITSIPPKGLTDEEIMALANEYLSMGTFDVKGGRVSGAVYTDCSDKHIDLLAQIFKKYAFSNPLHPDVFPGVRKMEAEIIRMVAKLYHGDEHVCGTLSSGGTESIMLACLAYRNRAVARGVSDPVIVVPVTAHAAFDKAAHLMGIRIVHVAVDKNNRVDLKALKRAISSDTCVIVGSAPNFPSGTIDDIVSISNLGLKYKVPVHVDACLGGFLIPFMEEAGFPLPLFDFRLPGVTSISCDTHKYGYSPKGSSVVLYKSPEYLHDQYFTVTEWTGGIYATPTFAGSRSGLAIALTWATLVQFGHEQYVNRARAIIETAKKLANEVQNTPGLVLAGASDVSVVSFRSNEYNIYAVADKLHEAGWNLNSLQNPDAVHFCMTYNQANDETLSAFVTDLRAACAEVASQPNKGGSSKTAAIYGTASTIPDRSLVDDVTYVFLDACYATPAKDADATIEESH</sequence>
<dbReference type="FunFam" id="3.40.640.10:FF:000020">
    <property type="entry name" value="sphingosine-1-phosphate lyase 1"/>
    <property type="match status" value="1"/>
</dbReference>
<dbReference type="InterPro" id="IPR002129">
    <property type="entry name" value="PyrdxlP-dep_de-COase"/>
</dbReference>
<proteinExistence type="inferred from homology"/>
<dbReference type="EC" id="4.1.2.27" evidence="14"/>
<evidence type="ECO:0000256" key="16">
    <source>
        <dbReference type="PIRSR" id="PIRSR602129-50"/>
    </source>
</evidence>
<dbReference type="GO" id="GO:0005789">
    <property type="term" value="C:endoplasmic reticulum membrane"/>
    <property type="evidence" value="ECO:0007669"/>
    <property type="project" value="UniProtKB-SubCell"/>
</dbReference>
<dbReference type="PANTHER" id="PTHR42735">
    <property type="match status" value="1"/>
</dbReference>
<dbReference type="Gene3D" id="3.40.640.10">
    <property type="entry name" value="Type I PLP-dependent aspartate aminotransferase-like (Major domain)"/>
    <property type="match status" value="1"/>
</dbReference>
<feature type="modified residue" description="N6-(pyridoxal phosphate)lysine" evidence="16">
    <location>
        <position position="344"/>
    </location>
</feature>
<comment type="subcellular location">
    <subcellularLocation>
        <location evidence="2">Endoplasmic reticulum membrane</location>
        <topology evidence="2">Single-pass membrane protein</topology>
    </subcellularLocation>
</comment>
<evidence type="ECO:0000256" key="7">
    <source>
        <dbReference type="ARBA" id="ARBA00022898"/>
    </source>
</evidence>
<dbReference type="GO" id="GO:0030149">
    <property type="term" value="P:sphingolipid catabolic process"/>
    <property type="evidence" value="ECO:0007669"/>
    <property type="project" value="TreeGrafter"/>
</dbReference>
<reference evidence="19" key="2">
    <citation type="submission" date="2020-10" db="UniProtKB">
        <authorList>
            <consortium name="WormBaseParasite"/>
        </authorList>
    </citation>
    <scope>IDENTIFICATION</scope>
</reference>
<dbReference type="Pfam" id="PF00282">
    <property type="entry name" value="Pyridoxal_deC"/>
    <property type="match status" value="1"/>
</dbReference>
<dbReference type="InterPro" id="IPR015422">
    <property type="entry name" value="PyrdxlP-dep_Trfase_small"/>
</dbReference>
<dbReference type="GO" id="GO:0030170">
    <property type="term" value="F:pyridoxal phosphate binding"/>
    <property type="evidence" value="ECO:0007669"/>
    <property type="project" value="InterPro"/>
</dbReference>
<evidence type="ECO:0000256" key="6">
    <source>
        <dbReference type="ARBA" id="ARBA00022824"/>
    </source>
</evidence>
<dbReference type="Gene3D" id="6.10.140.2150">
    <property type="match status" value="1"/>
</dbReference>
<evidence type="ECO:0000256" key="14">
    <source>
        <dbReference type="ARBA" id="ARBA00038965"/>
    </source>
</evidence>
<comment type="pathway">
    <text evidence="4">Sphingolipid metabolism.</text>
</comment>
<evidence type="ECO:0000256" key="2">
    <source>
        <dbReference type="ARBA" id="ARBA00004389"/>
    </source>
</evidence>
<evidence type="ECO:0000313" key="18">
    <source>
        <dbReference type="Proteomes" id="UP000492821"/>
    </source>
</evidence>
<organism evidence="18 19">
    <name type="scientific">Panagrellus redivivus</name>
    <name type="common">Microworm</name>
    <dbReference type="NCBI Taxonomy" id="6233"/>
    <lineage>
        <taxon>Eukaryota</taxon>
        <taxon>Metazoa</taxon>
        <taxon>Ecdysozoa</taxon>
        <taxon>Nematoda</taxon>
        <taxon>Chromadorea</taxon>
        <taxon>Rhabditida</taxon>
        <taxon>Tylenchina</taxon>
        <taxon>Panagrolaimomorpha</taxon>
        <taxon>Panagrolaimoidea</taxon>
        <taxon>Panagrolaimidae</taxon>
        <taxon>Panagrellus</taxon>
    </lineage>
</organism>
<dbReference type="PANTHER" id="PTHR42735:SF6">
    <property type="entry name" value="SPHINGOSINE-1-PHOSPHATE LYASE 1"/>
    <property type="match status" value="1"/>
</dbReference>
<keyword evidence="12 17" id="KW-0456">Lyase</keyword>
<dbReference type="GO" id="GO:0008117">
    <property type="term" value="F:sphinganine-1-phosphate aldolase activity"/>
    <property type="evidence" value="ECO:0007669"/>
    <property type="project" value="UniProtKB-EC"/>
</dbReference>
<evidence type="ECO:0000256" key="12">
    <source>
        <dbReference type="ARBA" id="ARBA00023239"/>
    </source>
</evidence>
<evidence type="ECO:0000256" key="1">
    <source>
        <dbReference type="ARBA" id="ARBA00001933"/>
    </source>
</evidence>
<evidence type="ECO:0000256" key="10">
    <source>
        <dbReference type="ARBA" id="ARBA00023098"/>
    </source>
</evidence>
<keyword evidence="6" id="KW-0256">Endoplasmic reticulum</keyword>
<dbReference type="WBParaSite" id="Pan_g6554.t1">
    <property type="protein sequence ID" value="Pan_g6554.t1"/>
    <property type="gene ID" value="Pan_g6554"/>
</dbReference>
<dbReference type="AlphaFoldDB" id="A0A7E5A038"/>
<comment type="pathway">
    <text evidence="3">Lipid metabolism; sphingolipid metabolism.</text>
</comment>
<evidence type="ECO:0000256" key="17">
    <source>
        <dbReference type="RuleBase" id="RU000382"/>
    </source>
</evidence>
<dbReference type="Proteomes" id="UP000492821">
    <property type="component" value="Unassembled WGS sequence"/>
</dbReference>
<dbReference type="Gene3D" id="3.90.1150.10">
    <property type="entry name" value="Aspartate Aminotransferase, domain 1"/>
    <property type="match status" value="1"/>
</dbReference>
<comment type="similarity">
    <text evidence="13">Belongs to the group II decarboxylase family. Sphingosine-1-phosphate lyase subfamily.</text>
</comment>
<reference evidence="18" key="1">
    <citation type="journal article" date="2013" name="Genetics">
        <title>The draft genome and transcriptome of Panagrellus redivivus are shaped by the harsh demands of a free-living lifestyle.</title>
        <authorList>
            <person name="Srinivasan J."/>
            <person name="Dillman A.R."/>
            <person name="Macchietto M.G."/>
            <person name="Heikkinen L."/>
            <person name="Lakso M."/>
            <person name="Fracchia K.M."/>
            <person name="Antoshechkin I."/>
            <person name="Mortazavi A."/>
            <person name="Wong G."/>
            <person name="Sternberg P.W."/>
        </authorList>
    </citation>
    <scope>NUCLEOTIDE SEQUENCE [LARGE SCALE GENOMIC DNA]</scope>
    <source>
        <strain evidence="18">MT8872</strain>
    </source>
</reference>
<keyword evidence="18" id="KW-1185">Reference proteome</keyword>
<evidence type="ECO:0000256" key="8">
    <source>
        <dbReference type="ARBA" id="ARBA00022919"/>
    </source>
</evidence>
<dbReference type="CDD" id="cd06450">
    <property type="entry name" value="DOPA_deC_like"/>
    <property type="match status" value="1"/>
</dbReference>
<evidence type="ECO:0000256" key="5">
    <source>
        <dbReference type="ARBA" id="ARBA00022692"/>
    </source>
</evidence>
<evidence type="ECO:0000313" key="19">
    <source>
        <dbReference type="WBParaSite" id="Pan_g6554.t1"/>
    </source>
</evidence>
<evidence type="ECO:0000256" key="9">
    <source>
        <dbReference type="ARBA" id="ARBA00022989"/>
    </source>
</evidence>
<keyword evidence="7 16" id="KW-0663">Pyridoxal phosphate</keyword>
<dbReference type="InterPro" id="IPR015421">
    <property type="entry name" value="PyrdxlP-dep_Trfase_major"/>
</dbReference>
<name>A0A7E5A038_PANRE</name>
<keyword evidence="9" id="KW-1133">Transmembrane helix</keyword>
<evidence type="ECO:0000256" key="3">
    <source>
        <dbReference type="ARBA" id="ARBA00004760"/>
    </source>
</evidence>
<evidence type="ECO:0000256" key="15">
    <source>
        <dbReference type="ARBA" id="ARBA00042568"/>
    </source>
</evidence>
<keyword evidence="5" id="KW-0812">Transmembrane</keyword>
<dbReference type="FunFam" id="6.10.140.2150:FF:000001">
    <property type="entry name" value="Sphingosine-1-phosphate lyase 1"/>
    <property type="match status" value="1"/>
</dbReference>
<evidence type="ECO:0000256" key="11">
    <source>
        <dbReference type="ARBA" id="ARBA00023136"/>
    </source>
</evidence>
<dbReference type="InterPro" id="IPR050477">
    <property type="entry name" value="GrpII_AminoAcid_Decarb"/>
</dbReference>
<dbReference type="SUPFAM" id="SSF53383">
    <property type="entry name" value="PLP-dependent transferases"/>
    <property type="match status" value="1"/>
</dbReference>
<keyword evidence="8" id="KW-0746">Sphingolipid metabolism</keyword>
<dbReference type="InterPro" id="IPR015424">
    <property type="entry name" value="PyrdxlP-dep_Trfase"/>
</dbReference>
<comment type="cofactor">
    <cofactor evidence="1 16 17">
        <name>pyridoxal 5'-phosphate</name>
        <dbReference type="ChEBI" id="CHEBI:597326"/>
    </cofactor>
</comment>
<evidence type="ECO:0000256" key="4">
    <source>
        <dbReference type="ARBA" id="ARBA00004991"/>
    </source>
</evidence>